<evidence type="ECO:0000313" key="2">
    <source>
        <dbReference type="EMBL" id="KDO55932.1"/>
    </source>
</evidence>
<feature type="domain" description="F-box" evidence="1">
    <location>
        <begin position="4"/>
        <end position="38"/>
    </location>
</feature>
<dbReference type="Proteomes" id="UP000027120">
    <property type="component" value="Unassembled WGS sequence"/>
</dbReference>
<accession>A0A067EXJ0</accession>
<proteinExistence type="predicted"/>
<protein>
    <recommendedName>
        <fullName evidence="1">F-box domain-containing protein</fullName>
    </recommendedName>
</protein>
<dbReference type="Gene3D" id="3.80.10.10">
    <property type="entry name" value="Ribonuclease Inhibitor"/>
    <property type="match status" value="1"/>
</dbReference>
<dbReference type="InterPro" id="IPR044809">
    <property type="entry name" value="AUF1-like"/>
</dbReference>
<dbReference type="InterPro" id="IPR001810">
    <property type="entry name" value="F-box_dom"/>
</dbReference>
<name>A0A067EXJ0_CITSI</name>
<dbReference type="AlphaFoldDB" id="A0A067EXJ0"/>
<evidence type="ECO:0000259" key="1">
    <source>
        <dbReference type="Pfam" id="PF12937"/>
    </source>
</evidence>
<dbReference type="SUPFAM" id="SSF81383">
    <property type="entry name" value="F-box domain"/>
    <property type="match status" value="1"/>
</dbReference>
<dbReference type="PaxDb" id="2711-XP_006475378.1"/>
<dbReference type="InterPro" id="IPR036047">
    <property type="entry name" value="F-box-like_dom_sf"/>
</dbReference>
<sequence>MEEHLPQPLILEILSRLTDSADLARCRVVSKTLNSLCKEVRSINLVCTLSRYVQSRLPQQVTAAPRVTPFKSILENLVRNSRHLESVSIGVDKSLVGISYDDAEDESDDLYLTDVEFVKNWLPWVCEELKFLSISDCWFQSCWRKSEVLAFISSCCKSLVELEVKNAWLSVDNLNQMPMLTKLTLEFIRLEDEDLDKVNDCFPCLQVLNLVGVGGFRQPKIHLLHLKSCLWTVSNAPLSLAIYAPNLVKLELRCVKPKSLVLQTPLLHDFCLSLEVANEIRFQEFRNLMNLQLESSSLSSLINTFPFGKTIKKLKVELLKPGEPIGMKNLNLGVLFDVFPNLSSLTLGPRAWSAVQSNFDKGRLEIRTEMKVLKEIIARLVVDDISVTRSFIFAIMNICSNLSDMALLIHREEDSITASNLISSCTVDHPRVRWRWGMWKEGTEDTWVTDGI</sequence>
<gene>
    <name evidence="2" type="ORF">CISIN_1g012979mg</name>
</gene>
<dbReference type="PANTHER" id="PTHR31215">
    <property type="entry name" value="OS05G0510400 PROTEIN-RELATED"/>
    <property type="match status" value="1"/>
</dbReference>
<keyword evidence="3" id="KW-1185">Reference proteome</keyword>
<reference evidence="2 3" key="1">
    <citation type="submission" date="2014-04" db="EMBL/GenBank/DDBJ databases">
        <authorList>
            <consortium name="International Citrus Genome Consortium"/>
            <person name="Gmitter F."/>
            <person name="Chen C."/>
            <person name="Farmerie W."/>
            <person name="Harkins T."/>
            <person name="Desany B."/>
            <person name="Mohiuddin M."/>
            <person name="Kodira C."/>
            <person name="Borodovsky M."/>
            <person name="Lomsadze A."/>
            <person name="Burns P."/>
            <person name="Jenkins J."/>
            <person name="Prochnik S."/>
            <person name="Shu S."/>
            <person name="Chapman J."/>
            <person name="Pitluck S."/>
            <person name="Schmutz J."/>
            <person name="Rokhsar D."/>
        </authorList>
    </citation>
    <scope>NUCLEOTIDE SEQUENCE</scope>
</reference>
<dbReference type="CDD" id="cd09917">
    <property type="entry name" value="F-box_SF"/>
    <property type="match status" value="1"/>
</dbReference>
<organism evidence="2 3">
    <name type="scientific">Citrus sinensis</name>
    <name type="common">Sweet orange</name>
    <name type="synonym">Citrus aurantium var. sinensis</name>
    <dbReference type="NCBI Taxonomy" id="2711"/>
    <lineage>
        <taxon>Eukaryota</taxon>
        <taxon>Viridiplantae</taxon>
        <taxon>Streptophyta</taxon>
        <taxon>Embryophyta</taxon>
        <taxon>Tracheophyta</taxon>
        <taxon>Spermatophyta</taxon>
        <taxon>Magnoliopsida</taxon>
        <taxon>eudicotyledons</taxon>
        <taxon>Gunneridae</taxon>
        <taxon>Pentapetalae</taxon>
        <taxon>rosids</taxon>
        <taxon>malvids</taxon>
        <taxon>Sapindales</taxon>
        <taxon>Rutaceae</taxon>
        <taxon>Aurantioideae</taxon>
        <taxon>Citrus</taxon>
    </lineage>
</organism>
<dbReference type="InterPro" id="IPR032675">
    <property type="entry name" value="LRR_dom_sf"/>
</dbReference>
<evidence type="ECO:0000313" key="3">
    <source>
        <dbReference type="Proteomes" id="UP000027120"/>
    </source>
</evidence>
<dbReference type="eggNOG" id="ENOG502QQ0V">
    <property type="taxonomic scope" value="Eukaryota"/>
</dbReference>
<dbReference type="EMBL" id="KK784978">
    <property type="protein sequence ID" value="KDO55932.1"/>
    <property type="molecule type" value="Genomic_DNA"/>
</dbReference>
<dbReference type="SUPFAM" id="SSF52047">
    <property type="entry name" value="RNI-like"/>
    <property type="match status" value="1"/>
</dbReference>
<dbReference type="Pfam" id="PF12937">
    <property type="entry name" value="F-box-like"/>
    <property type="match status" value="1"/>
</dbReference>